<evidence type="ECO:0000259" key="8">
    <source>
        <dbReference type="Pfam" id="PF07715"/>
    </source>
</evidence>
<accession>A0A7X0J927</accession>
<dbReference type="NCBIfam" id="TIGR04056">
    <property type="entry name" value="OMP_RagA_SusC"/>
    <property type="match status" value="1"/>
</dbReference>
<dbReference type="SUPFAM" id="SSF49464">
    <property type="entry name" value="Carboxypeptidase regulatory domain-like"/>
    <property type="match status" value="1"/>
</dbReference>
<comment type="subcellular location">
    <subcellularLocation>
        <location evidence="1 7">Cell outer membrane</location>
        <topology evidence="1 7">Multi-pass membrane protein</topology>
    </subcellularLocation>
</comment>
<evidence type="ECO:0000256" key="7">
    <source>
        <dbReference type="PROSITE-ProRule" id="PRU01360"/>
    </source>
</evidence>
<keyword evidence="6 7" id="KW-0998">Cell outer membrane</keyword>
<dbReference type="Gene3D" id="2.60.40.1120">
    <property type="entry name" value="Carboxypeptidase-like, regulatory domain"/>
    <property type="match status" value="1"/>
</dbReference>
<evidence type="ECO:0000256" key="6">
    <source>
        <dbReference type="ARBA" id="ARBA00023237"/>
    </source>
</evidence>
<dbReference type="InterPro" id="IPR039426">
    <property type="entry name" value="TonB-dep_rcpt-like"/>
</dbReference>
<name>A0A7X0J927_9SPHI</name>
<dbReference type="GO" id="GO:0009279">
    <property type="term" value="C:cell outer membrane"/>
    <property type="evidence" value="ECO:0007669"/>
    <property type="project" value="UniProtKB-SubCell"/>
</dbReference>
<organism evidence="9 10">
    <name type="scientific">Pedobacter cryoconitis</name>
    <dbReference type="NCBI Taxonomy" id="188932"/>
    <lineage>
        <taxon>Bacteria</taxon>
        <taxon>Pseudomonadati</taxon>
        <taxon>Bacteroidota</taxon>
        <taxon>Sphingobacteriia</taxon>
        <taxon>Sphingobacteriales</taxon>
        <taxon>Sphingobacteriaceae</taxon>
        <taxon>Pedobacter</taxon>
    </lineage>
</organism>
<dbReference type="InterPro" id="IPR023997">
    <property type="entry name" value="TonB-dep_OMP_SusC/RagA_CS"/>
</dbReference>
<dbReference type="InterPro" id="IPR012910">
    <property type="entry name" value="Plug_dom"/>
</dbReference>
<dbReference type="Pfam" id="PF07715">
    <property type="entry name" value="Plug"/>
    <property type="match status" value="1"/>
</dbReference>
<feature type="domain" description="TonB-dependent receptor plug" evidence="8">
    <location>
        <begin position="213"/>
        <end position="345"/>
    </location>
</feature>
<dbReference type="RefSeq" id="WP_184628772.1">
    <property type="nucleotide sequence ID" value="NZ_JACHCC010000014.1"/>
</dbReference>
<dbReference type="EMBL" id="JACHCC010000014">
    <property type="protein sequence ID" value="MBB6502522.1"/>
    <property type="molecule type" value="Genomic_DNA"/>
</dbReference>
<reference evidence="9 10" key="1">
    <citation type="submission" date="2020-08" db="EMBL/GenBank/DDBJ databases">
        <title>Genomic Encyclopedia of Type Strains, Phase IV (KMG-V): Genome sequencing to study the core and pangenomes of soil and plant-associated prokaryotes.</title>
        <authorList>
            <person name="Whitman W."/>
        </authorList>
    </citation>
    <scope>NUCLEOTIDE SEQUENCE [LARGE SCALE GENOMIC DNA]</scope>
    <source>
        <strain evidence="9 10">M2T3</strain>
    </source>
</reference>
<dbReference type="InterPro" id="IPR037066">
    <property type="entry name" value="Plug_dom_sf"/>
</dbReference>
<evidence type="ECO:0000256" key="5">
    <source>
        <dbReference type="ARBA" id="ARBA00023136"/>
    </source>
</evidence>
<keyword evidence="3 7" id="KW-1134">Transmembrane beta strand</keyword>
<evidence type="ECO:0000256" key="2">
    <source>
        <dbReference type="ARBA" id="ARBA00022448"/>
    </source>
</evidence>
<dbReference type="Pfam" id="PF13715">
    <property type="entry name" value="CarbopepD_reg_2"/>
    <property type="match status" value="1"/>
</dbReference>
<dbReference type="InterPro" id="IPR023996">
    <property type="entry name" value="TonB-dep_OMP_SusC/RagA"/>
</dbReference>
<protein>
    <submittedName>
        <fullName evidence="9">TonB-linked SusC/RagA family outer membrane protein</fullName>
    </submittedName>
</protein>
<evidence type="ECO:0000256" key="3">
    <source>
        <dbReference type="ARBA" id="ARBA00022452"/>
    </source>
</evidence>
<dbReference type="Gene3D" id="2.170.130.10">
    <property type="entry name" value="TonB-dependent receptor, plug domain"/>
    <property type="match status" value="1"/>
</dbReference>
<dbReference type="SUPFAM" id="SSF56935">
    <property type="entry name" value="Porins"/>
    <property type="match status" value="1"/>
</dbReference>
<evidence type="ECO:0000313" key="10">
    <source>
        <dbReference type="Proteomes" id="UP000521017"/>
    </source>
</evidence>
<comment type="caution">
    <text evidence="9">The sequence shown here is derived from an EMBL/GenBank/DDBJ whole genome shotgun (WGS) entry which is preliminary data.</text>
</comment>
<dbReference type="Proteomes" id="UP000521017">
    <property type="component" value="Unassembled WGS sequence"/>
</dbReference>
<proteinExistence type="inferred from homology"/>
<dbReference type="InterPro" id="IPR036942">
    <property type="entry name" value="Beta-barrel_TonB_sf"/>
</dbReference>
<keyword evidence="4 7" id="KW-0812">Transmembrane</keyword>
<dbReference type="Gene3D" id="3.55.50.30">
    <property type="match status" value="1"/>
</dbReference>
<dbReference type="Gene3D" id="2.40.170.20">
    <property type="entry name" value="TonB-dependent receptor, beta-barrel domain"/>
    <property type="match status" value="1"/>
</dbReference>
<evidence type="ECO:0000256" key="1">
    <source>
        <dbReference type="ARBA" id="ARBA00004571"/>
    </source>
</evidence>
<sequence length="1189" mass="130474">MMSIKITTVILIVAIVQVSAAGFAQKVTFKQNNASLTQVFKVIKQQTGYGIIWPAAAIDKTRQFDVSFKDAPLDQVLEKCFKDQPFSYVIEDKVIIIKEKSYSERVSDLLRSTFVADIDVSGRVTDEDGKPLPKATIKIKDAKRYTLTNNNGDFILNKVDEKTILIISYLGFETREIPVAKDMGIIRLKAADGKLDEISVVSTGYQQVQKKLMTGSIAQIKAEDLVINGTNSIEQMLQGKLAGMAVSSSSGELGTRQSVTIRGTSTLLGNQQPVWVVDGIIQEDPLPFKGTDLNAFGSSPSNAQALKNYIGSAISWLNAYDIEDVTILKDAASTAIYGVKAANGVIVINTKRGKLGNAPTISYNTSFSTQQALSYNNMDLMNSEQRVDVSREIYQKGLVSQFGLDNIGYSGLLNQYLTNKLPYDSFSAGVKQLEVNNTDWFKLLFVQPFSQTHNLSVSGGGNSSTYYGSFGYSNQQGQAKGNNMDTYLANINFTSYITSKLSVSARLSGTYTNTTGFFGTDPYQYATTTSRVLPAYNPDGSLAYYQSSVQGSNYNYNVLNELANSGNFNIKTNLNTAISVKYELPLGFRFQSDLGIGFTNTHSESYQSDLTNAMAAMRGYEYGQYGPTTAQYKASKLPMGGMQGLEDDRNTNYTFRNALSYATVINKKHAISAMGGLELRSNQYAGSASTIYGYYPDMGKVVINPPATITTTSGVQPNPIYLNNFSFTNSASVARYVSYYVTGVYSYDDRYVFNASLRGDASNTFGQDARTRFNPIWAVGGKWNISREHFFDKNDWLNELSVRASYGFQGNVAENYGPDLIANIPAGSAAISTLTGERVLNITSLPYANLRWEKTQTTNFGLDFSLFKSRLSGTVDVYNKNSSDLIVLKSTPYEDGVLQMPMNGGTMKNSGIEAQLMFYAIKTKDLTWSISINGAKDINKITNPLSPNPTWNTATSGSYYVQGYPVSGFWVFDFAGLNPANGQPLFNIPTTASNPNVTTDASAYMKYAGKLNPDFTGGFGTMVRYKEFTFSTNLYASVGASKILAPLYPASMTNNTPNEYNNLPAELVNRWQKPGDEAFTNIPSLPFYGVPFVSIPSASALTLSPYQMYDFSTARVVNASYLRINNVNFSYMLPQKFAKRVYCKSLSIGYTAGNLYTFVSKDLKGIDPEVASGGQPLPRTHVVNLSATF</sequence>
<keyword evidence="5 7" id="KW-0472">Membrane</keyword>
<dbReference type="InterPro" id="IPR008969">
    <property type="entry name" value="CarboxyPept-like_regulatory"/>
</dbReference>
<keyword evidence="2 7" id="KW-0813">Transport</keyword>
<comment type="similarity">
    <text evidence="7">Belongs to the TonB-dependent receptor family.</text>
</comment>
<dbReference type="PROSITE" id="PS52016">
    <property type="entry name" value="TONB_DEPENDENT_REC_3"/>
    <property type="match status" value="1"/>
</dbReference>
<evidence type="ECO:0000313" key="9">
    <source>
        <dbReference type="EMBL" id="MBB6502522.1"/>
    </source>
</evidence>
<gene>
    <name evidence="9" type="ORF">HDF25_004705</name>
</gene>
<dbReference type="AlphaFoldDB" id="A0A7X0J927"/>
<evidence type="ECO:0000256" key="4">
    <source>
        <dbReference type="ARBA" id="ARBA00022692"/>
    </source>
</evidence>
<dbReference type="NCBIfam" id="TIGR04057">
    <property type="entry name" value="SusC_RagA_signa"/>
    <property type="match status" value="1"/>
</dbReference>